<accession>A0ABU4G5U2</accession>
<comment type="caution">
    <text evidence="1">The sequence shown here is derived from an EMBL/GenBank/DDBJ whole genome shotgun (WGS) entry which is preliminary data.</text>
</comment>
<protein>
    <recommendedName>
        <fullName evidence="3">Post-transcriptional regulator</fullName>
    </recommendedName>
</protein>
<dbReference type="EMBL" id="JAUBDI010000002">
    <property type="protein sequence ID" value="MDW0112271.1"/>
    <property type="molecule type" value="Genomic_DNA"/>
</dbReference>
<sequence>MLDYLQFVNEIKIKSDAEAKQLADRYGIDLSIREIQALRPLLDEISFHWLFTGVPESFISKVKAAVGDKKGEELFRQYLDRI</sequence>
<dbReference type="RefSeq" id="WP_317942163.1">
    <property type="nucleotide sequence ID" value="NZ_JAUBDI010000002.1"/>
</dbReference>
<name>A0ABU4G5U2_9BACL</name>
<evidence type="ECO:0008006" key="3">
    <source>
        <dbReference type="Google" id="ProtNLM"/>
    </source>
</evidence>
<keyword evidence="2" id="KW-1185">Reference proteome</keyword>
<reference evidence="1 2" key="1">
    <citation type="submission" date="2023-06" db="EMBL/GenBank/DDBJ databases">
        <title>Sporosarcina sp. nov., isolated from Korean traditional fermented seafood 'Jeotgal'.</title>
        <authorList>
            <person name="Yang A.I."/>
            <person name="Shin N.-R."/>
        </authorList>
    </citation>
    <scope>NUCLEOTIDE SEQUENCE [LARGE SCALE GENOMIC DNA]</scope>
    <source>
        <strain evidence="1 2">KCTC13119</strain>
    </source>
</reference>
<gene>
    <name evidence="1" type="ORF">QT711_03675</name>
</gene>
<organism evidence="1 2">
    <name type="scientific">Sporosarcina saromensis</name>
    <dbReference type="NCBI Taxonomy" id="359365"/>
    <lineage>
        <taxon>Bacteria</taxon>
        <taxon>Bacillati</taxon>
        <taxon>Bacillota</taxon>
        <taxon>Bacilli</taxon>
        <taxon>Bacillales</taxon>
        <taxon>Caryophanaceae</taxon>
        <taxon>Sporosarcina</taxon>
    </lineage>
</organism>
<dbReference type="Proteomes" id="UP001282284">
    <property type="component" value="Unassembled WGS sequence"/>
</dbReference>
<evidence type="ECO:0000313" key="1">
    <source>
        <dbReference type="EMBL" id="MDW0112271.1"/>
    </source>
</evidence>
<proteinExistence type="predicted"/>
<evidence type="ECO:0000313" key="2">
    <source>
        <dbReference type="Proteomes" id="UP001282284"/>
    </source>
</evidence>